<reference evidence="1 2" key="1">
    <citation type="submission" date="2020-03" db="EMBL/GenBank/DDBJ databases">
        <title>Sphingomonas sp. nov., isolated from fish.</title>
        <authorList>
            <person name="Hyun D.-W."/>
            <person name="Bae J.-W."/>
        </authorList>
    </citation>
    <scope>NUCLEOTIDE SEQUENCE [LARGE SCALE GENOMIC DNA]</scope>
    <source>
        <strain evidence="1 2">HDW15C</strain>
    </source>
</reference>
<protein>
    <submittedName>
        <fullName evidence="1">Uncharacterized protein</fullName>
    </submittedName>
</protein>
<sequence length="45" mass="4310">MSAQSKIARTMISALGAIVLSALAVGSAVAPAAVGLAPMDASIRA</sequence>
<evidence type="ECO:0000313" key="1">
    <source>
        <dbReference type="EMBL" id="QIL01423.1"/>
    </source>
</evidence>
<gene>
    <name evidence="1" type="ORF">G7078_00545</name>
</gene>
<dbReference type="EMBL" id="CP049871">
    <property type="protein sequence ID" value="QIL01423.1"/>
    <property type="molecule type" value="Genomic_DNA"/>
</dbReference>
<accession>A0A6G7ZKG2</accession>
<keyword evidence="2" id="KW-1185">Reference proteome</keyword>
<dbReference type="Proteomes" id="UP000502502">
    <property type="component" value="Chromosome"/>
</dbReference>
<proteinExistence type="predicted"/>
<dbReference type="RefSeq" id="WP_166091915.1">
    <property type="nucleotide sequence ID" value="NZ_CP049871.1"/>
</dbReference>
<dbReference type="KEGG" id="ssin:G7078_00545"/>
<evidence type="ECO:0000313" key="2">
    <source>
        <dbReference type="Proteomes" id="UP000502502"/>
    </source>
</evidence>
<name>A0A6G7ZKG2_9SPHN</name>
<dbReference type="AlphaFoldDB" id="A0A6G7ZKG2"/>
<organism evidence="1 2">
    <name type="scientific">Sphingomonas sinipercae</name>
    <dbReference type="NCBI Taxonomy" id="2714944"/>
    <lineage>
        <taxon>Bacteria</taxon>
        <taxon>Pseudomonadati</taxon>
        <taxon>Pseudomonadota</taxon>
        <taxon>Alphaproteobacteria</taxon>
        <taxon>Sphingomonadales</taxon>
        <taxon>Sphingomonadaceae</taxon>
        <taxon>Sphingomonas</taxon>
    </lineage>
</organism>